<sequence>MARAVPRRDRDLVLSGPGRWHAGRVTRGRGPCHSRTKSETPMTATSAAGNAHHARRARTGGPEDGSKLMEHIAGWAFVVVFAMLVTQIGLL</sequence>
<evidence type="ECO:0000256" key="1">
    <source>
        <dbReference type="SAM" id="MobiDB-lite"/>
    </source>
</evidence>
<keyword evidence="2" id="KW-1133">Transmembrane helix</keyword>
<organism evidence="3 4">
    <name type="scientific">Streptomyces filamentosus NRRL 15998</name>
    <dbReference type="NCBI Taxonomy" id="457431"/>
    <lineage>
        <taxon>Bacteria</taxon>
        <taxon>Bacillati</taxon>
        <taxon>Actinomycetota</taxon>
        <taxon>Actinomycetes</taxon>
        <taxon>Kitasatosporales</taxon>
        <taxon>Streptomycetaceae</taxon>
        <taxon>Streptomyces</taxon>
    </lineage>
</organism>
<dbReference type="NCBIfam" id="NF033485">
    <property type="entry name" value="small_SCO1431"/>
    <property type="match status" value="1"/>
</dbReference>
<feature type="transmembrane region" description="Helical" evidence="2">
    <location>
        <begin position="72"/>
        <end position="90"/>
    </location>
</feature>
<dbReference type="AlphaFoldDB" id="D6AK78"/>
<protein>
    <submittedName>
        <fullName evidence="3">Predicted protein</fullName>
    </submittedName>
</protein>
<name>D6AK78_STRFL</name>
<feature type="compositionally biased region" description="Basic residues" evidence="1">
    <location>
        <begin position="21"/>
        <end position="35"/>
    </location>
</feature>
<keyword evidence="2" id="KW-0812">Transmembrane</keyword>
<evidence type="ECO:0000313" key="4">
    <source>
        <dbReference type="Proteomes" id="UP000003986"/>
    </source>
</evidence>
<dbReference type="Proteomes" id="UP000003986">
    <property type="component" value="Unassembled WGS sequence"/>
</dbReference>
<keyword evidence="2" id="KW-0472">Membrane</keyword>
<accession>D6AK78</accession>
<proteinExistence type="predicted"/>
<reference evidence="4" key="1">
    <citation type="submission" date="2008-10" db="EMBL/GenBank/DDBJ databases">
        <authorList>
            <person name="Molnar K."/>
        </authorList>
    </citation>
    <scope>NUCLEOTIDE SEQUENCE [LARGE SCALE GENOMIC DNA]</scope>
    <source>
        <strain evidence="4">NRRL 15998</strain>
    </source>
</reference>
<feature type="region of interest" description="Disordered" evidence="1">
    <location>
        <begin position="1"/>
        <end position="65"/>
    </location>
</feature>
<dbReference type="EMBL" id="DS999644">
    <property type="protein sequence ID" value="EFE73159.2"/>
    <property type="molecule type" value="Genomic_DNA"/>
</dbReference>
<evidence type="ECO:0000256" key="2">
    <source>
        <dbReference type="SAM" id="Phobius"/>
    </source>
</evidence>
<evidence type="ECO:0000313" key="3">
    <source>
        <dbReference type="EMBL" id="EFE73159.2"/>
    </source>
</evidence>
<reference evidence="4" key="2">
    <citation type="submission" date="2008-12" db="EMBL/GenBank/DDBJ databases">
        <title>Annotation of Streptomyces roseosporus strain NRRL 15998.</title>
        <authorList>
            <consortium name="The Broad Institute Genome Sequencing Platform"/>
            <consortium name="Broad Institute Microbial Sequencing Center"/>
            <person name="Fischbach M."/>
            <person name="Ward D."/>
            <person name="Young S."/>
            <person name="Kodira C.D."/>
            <person name="Zeng Q."/>
            <person name="Koehrsen M."/>
            <person name="Godfrey P."/>
            <person name="Alvarado L."/>
            <person name="Berlin A.M."/>
            <person name="Borenstein D."/>
            <person name="Chen Z."/>
            <person name="Engels R."/>
            <person name="Freedman E."/>
            <person name="Gellesch M."/>
            <person name="Goldberg J."/>
            <person name="Griggs A."/>
            <person name="Gujja S."/>
            <person name="Heiman D.I."/>
            <person name="Hepburn T.A."/>
            <person name="Howarth C."/>
            <person name="Jen D."/>
            <person name="Larson L."/>
            <person name="Lewis B."/>
            <person name="Mehta T."/>
            <person name="Park D."/>
            <person name="Pearson M."/>
            <person name="Roberts A."/>
            <person name="Saif S."/>
            <person name="Shea T.D."/>
            <person name="Shenoy N."/>
            <person name="Sisk P."/>
            <person name="Stolte C."/>
            <person name="Sykes S.N."/>
            <person name="Walk T."/>
            <person name="White J."/>
            <person name="Yandava C."/>
            <person name="Straight P."/>
            <person name="Clardy J."/>
            <person name="Hung D."/>
            <person name="Kolter R."/>
            <person name="Mekalanos J."/>
            <person name="Walker S."/>
            <person name="Walsh C.T."/>
            <person name="Wieland B.L.C."/>
            <person name="Ilzarbe M."/>
            <person name="Galagan J."/>
            <person name="Nusbaum C."/>
            <person name="Birren B."/>
        </authorList>
    </citation>
    <scope>NUCLEOTIDE SEQUENCE [LARGE SCALE GENOMIC DNA]</scope>
    <source>
        <strain evidence="4">NRRL 15998</strain>
    </source>
</reference>
<dbReference type="InterPro" id="IPR047816">
    <property type="entry name" value="SCO1431-like"/>
</dbReference>
<feature type="compositionally biased region" description="Basic and acidic residues" evidence="1">
    <location>
        <begin position="1"/>
        <end position="12"/>
    </location>
</feature>
<gene>
    <name evidence="3" type="ORF">SSGG_00525</name>
</gene>